<dbReference type="PROSITE" id="PS50048">
    <property type="entry name" value="ZN2_CY6_FUNGAL_2"/>
    <property type="match status" value="1"/>
</dbReference>
<dbReference type="GeneID" id="75828202"/>
<feature type="domain" description="Zn(2)-C6 fungal-type" evidence="3">
    <location>
        <begin position="274"/>
        <end position="312"/>
    </location>
</feature>
<keyword evidence="5" id="KW-1185">Reference proteome</keyword>
<dbReference type="InterPro" id="IPR001138">
    <property type="entry name" value="Zn2Cys6_DnaBD"/>
</dbReference>
<comment type="caution">
    <text evidence="4">The sequence shown here is derived from an EMBL/GenBank/DDBJ whole genome shotgun (WGS) entry which is preliminary data.</text>
</comment>
<reference evidence="4" key="2">
    <citation type="submission" date="2022-07" db="EMBL/GenBank/DDBJ databases">
        <authorList>
            <person name="Goncalves M.F.M."/>
            <person name="Hilario S."/>
            <person name="Van De Peer Y."/>
            <person name="Esteves A.C."/>
            <person name="Alves A."/>
        </authorList>
    </citation>
    <scope>NUCLEOTIDE SEQUENCE</scope>
    <source>
        <strain evidence="4">MUM 19.33</strain>
    </source>
</reference>
<organism evidence="4 5">
    <name type="scientific">Emericellopsis cladophorae</name>
    <dbReference type="NCBI Taxonomy" id="2686198"/>
    <lineage>
        <taxon>Eukaryota</taxon>
        <taxon>Fungi</taxon>
        <taxon>Dikarya</taxon>
        <taxon>Ascomycota</taxon>
        <taxon>Pezizomycotina</taxon>
        <taxon>Sordariomycetes</taxon>
        <taxon>Hypocreomycetidae</taxon>
        <taxon>Hypocreales</taxon>
        <taxon>Bionectriaceae</taxon>
        <taxon>Emericellopsis</taxon>
    </lineage>
</organism>
<evidence type="ECO:0000259" key="3">
    <source>
        <dbReference type="PROSITE" id="PS50048"/>
    </source>
</evidence>
<protein>
    <recommendedName>
        <fullName evidence="3">Zn(2)-C6 fungal-type domain-containing protein</fullName>
    </recommendedName>
</protein>
<evidence type="ECO:0000256" key="1">
    <source>
        <dbReference type="ARBA" id="ARBA00023242"/>
    </source>
</evidence>
<dbReference type="Proteomes" id="UP001055219">
    <property type="component" value="Unassembled WGS sequence"/>
</dbReference>
<name>A0A9P9Y6G2_9HYPO</name>
<sequence>MESHDTFNFPASGLCWAPESAYALPPAPDALASELPFLVPQHRHDPDGSWWRSYHPNESSGLASSVYSPSRAYYQRLQEEELIMHGPVKSYSMEKSHSMQHPVPESHRGGQSTAQPDVLAYRNRHTVETSTSGVTARCPDNVNHSDGSQVSGYAGARDFCAVPRSYYVATQASHQIEHGLHDRPPLASSSSTFAQVPPQTTMPGHQSHANQAAIVQSCNVHNEVLPSSRLDVAQLERLNSKYSILVPNQRGGKRGPFKDVSLREQTAQTRKIGSCIRCRMQRIRCEHNTEDPTGPCMTCKKVANTRAGRLPCLRYKITDVKLNKSGNVPGYEWTQRWTDNVPNVTNEGWASLEVKSISLAEGYSVNVIQLAVRRFVPQAGDKINRTYRDKTGKQCSHSCTPYALVDLKSSAGAYQRYIEKSIGQVLHNVTKEHGLVHKTYLRMHACAVDKSTPLEIRNLLLKTFMLWMYVRLTTKSVFIRGPETLGIKQLPKDSPDPDKVPVPPVLGRQLDILLMDKLAELRKEVLDGLEKLMSKKKHSTWFYIYLISFVLLHNTALITAHDSSYAKKHGIKDKNGIQVRFAREASVREYHVGANVLLAHFHYCNKGVYPFSDQCKDQDLRALAGLNEDEILFVKATRQAAKQSKHDWEKFRARGDYENDWYFVSQLFEENWQPQSTI</sequence>
<proteinExistence type="predicted"/>
<feature type="compositionally biased region" description="Polar residues" evidence="2">
    <location>
        <begin position="187"/>
        <end position="209"/>
    </location>
</feature>
<reference evidence="4" key="1">
    <citation type="journal article" date="2021" name="J Fungi (Basel)">
        <title>Genomic and Metabolomic Analyses of the Marine Fungus Emericellopsis cladophorae: Insights into Saltwater Adaptability Mechanisms and Its Biosynthetic Potential.</title>
        <authorList>
            <person name="Goncalves M.F.M."/>
            <person name="Hilario S."/>
            <person name="Van de Peer Y."/>
            <person name="Esteves A.C."/>
            <person name="Alves A."/>
        </authorList>
    </citation>
    <scope>NUCLEOTIDE SEQUENCE</scope>
    <source>
        <strain evidence="4">MUM 19.33</strain>
    </source>
</reference>
<dbReference type="PANTHER" id="PTHR35392">
    <property type="entry name" value="ZN(II)2CYS6 TRANSCRIPTION FACTOR (EUROFUNG)-RELATED-RELATED"/>
    <property type="match status" value="1"/>
</dbReference>
<accession>A0A9P9Y6G2</accession>
<dbReference type="EMBL" id="JAGIXG020000006">
    <property type="protein sequence ID" value="KAI6783809.1"/>
    <property type="molecule type" value="Genomic_DNA"/>
</dbReference>
<feature type="region of interest" description="Disordered" evidence="2">
    <location>
        <begin position="180"/>
        <end position="209"/>
    </location>
</feature>
<dbReference type="OrthoDB" id="3474066at2759"/>
<evidence type="ECO:0000313" key="4">
    <source>
        <dbReference type="EMBL" id="KAI6783809.1"/>
    </source>
</evidence>
<gene>
    <name evidence="4" type="ORF">J7T54_001685</name>
</gene>
<feature type="region of interest" description="Disordered" evidence="2">
    <location>
        <begin position="93"/>
        <end position="114"/>
    </location>
</feature>
<evidence type="ECO:0000256" key="2">
    <source>
        <dbReference type="SAM" id="MobiDB-lite"/>
    </source>
</evidence>
<dbReference type="GO" id="GO:0000981">
    <property type="term" value="F:DNA-binding transcription factor activity, RNA polymerase II-specific"/>
    <property type="evidence" value="ECO:0007669"/>
    <property type="project" value="InterPro"/>
</dbReference>
<dbReference type="RefSeq" id="XP_051364665.1">
    <property type="nucleotide sequence ID" value="XM_051503707.1"/>
</dbReference>
<keyword evidence="1" id="KW-0539">Nucleus</keyword>
<dbReference type="AlphaFoldDB" id="A0A9P9Y6G2"/>
<feature type="region of interest" description="Disordered" evidence="2">
    <location>
        <begin position="127"/>
        <end position="150"/>
    </location>
</feature>
<dbReference type="GO" id="GO:0008270">
    <property type="term" value="F:zinc ion binding"/>
    <property type="evidence" value="ECO:0007669"/>
    <property type="project" value="InterPro"/>
</dbReference>
<dbReference type="InterPro" id="IPR052973">
    <property type="entry name" value="Fungal_sec-metab_reg_TF"/>
</dbReference>
<evidence type="ECO:0000313" key="5">
    <source>
        <dbReference type="Proteomes" id="UP001055219"/>
    </source>
</evidence>
<dbReference type="PANTHER" id="PTHR35392:SF3">
    <property type="entry name" value="ZN(2)-C6 FUNGAL-TYPE DOMAIN-CONTAINING PROTEIN"/>
    <property type="match status" value="1"/>
</dbReference>